<dbReference type="SMART" id="SM00450">
    <property type="entry name" value="RHOD"/>
    <property type="match status" value="2"/>
</dbReference>
<dbReference type="PROSITE" id="PS00380">
    <property type="entry name" value="RHODANESE_1"/>
    <property type="match status" value="1"/>
</dbReference>
<sequence>MVTVPELADLLLAGSAAPLALLDVRWTLGEVPGSGRQRYAAGHLPGAAFLDLESALTRHTGDRRDGRHPLPVPAVLRDALAEAGVRAGQQIVVYDEPGSFAAGRAWWVLRWVGLPVRVLDGGLTAWTAAGHPLESGDAEIPAVPASDSLPLSPPLTGGHLPTLSADDAATAPDRGVLVDVRAPERFRGEVEPIDPIAGHIPGAINLPVAGLFAADGHLPDEVTLRERLAPALAAADAGEEVAAYCGSGVSAAQAVLALASLGVPAGLFPGSWSAWSNDPTRPVATGS</sequence>
<keyword evidence="2" id="KW-0677">Repeat</keyword>
<evidence type="ECO:0000259" key="3">
    <source>
        <dbReference type="PROSITE" id="PS50206"/>
    </source>
</evidence>
<proteinExistence type="predicted"/>
<dbReference type="InterPro" id="IPR001763">
    <property type="entry name" value="Rhodanese-like_dom"/>
</dbReference>
<name>A0A9D7TB18_9MICO</name>
<protein>
    <submittedName>
        <fullName evidence="4">Sulfurtransferase</fullName>
    </submittedName>
</protein>
<gene>
    <name evidence="4" type="ORF">IPP00_04010</name>
</gene>
<evidence type="ECO:0000313" key="5">
    <source>
        <dbReference type="Proteomes" id="UP000886632"/>
    </source>
</evidence>
<comment type="caution">
    <text evidence="4">The sequence shown here is derived from an EMBL/GenBank/DDBJ whole genome shotgun (WGS) entry which is preliminary data.</text>
</comment>
<evidence type="ECO:0000313" key="4">
    <source>
        <dbReference type="EMBL" id="MBL0003173.1"/>
    </source>
</evidence>
<dbReference type="Pfam" id="PF00581">
    <property type="entry name" value="Rhodanese"/>
    <property type="match status" value="2"/>
</dbReference>
<dbReference type="AlphaFoldDB" id="A0A9D7TB18"/>
<dbReference type="Gene3D" id="3.40.250.10">
    <property type="entry name" value="Rhodanese-like domain"/>
    <property type="match status" value="2"/>
</dbReference>
<reference evidence="4" key="1">
    <citation type="submission" date="2020-10" db="EMBL/GenBank/DDBJ databases">
        <title>Connecting structure to function with the recovery of over 1000 high-quality activated sludge metagenome-assembled genomes encoding full-length rRNA genes using long-read sequencing.</title>
        <authorList>
            <person name="Singleton C.M."/>
            <person name="Petriglieri F."/>
            <person name="Kristensen J.M."/>
            <person name="Kirkegaard R.H."/>
            <person name="Michaelsen T.Y."/>
            <person name="Andersen M.H."/>
            <person name="Karst S.M."/>
            <person name="Dueholm M.S."/>
            <person name="Nielsen P.H."/>
            <person name="Albertsen M."/>
        </authorList>
    </citation>
    <scope>NUCLEOTIDE SEQUENCE</scope>
    <source>
        <strain evidence="4">Ribe_18-Q3-R11-54_MAXAC.001</strain>
    </source>
</reference>
<accession>A0A9D7TB18</accession>
<dbReference type="PANTHER" id="PTHR11364:SF27">
    <property type="entry name" value="SULFURTRANSFERASE"/>
    <property type="match status" value="1"/>
</dbReference>
<dbReference type="Proteomes" id="UP000886632">
    <property type="component" value="Unassembled WGS sequence"/>
</dbReference>
<dbReference type="CDD" id="cd01448">
    <property type="entry name" value="TST_Repeat_1"/>
    <property type="match status" value="1"/>
</dbReference>
<dbReference type="InterPro" id="IPR036873">
    <property type="entry name" value="Rhodanese-like_dom_sf"/>
</dbReference>
<dbReference type="SUPFAM" id="SSF52821">
    <property type="entry name" value="Rhodanese/Cell cycle control phosphatase"/>
    <property type="match status" value="2"/>
</dbReference>
<evidence type="ECO:0000256" key="1">
    <source>
        <dbReference type="ARBA" id="ARBA00022679"/>
    </source>
</evidence>
<dbReference type="PANTHER" id="PTHR11364">
    <property type="entry name" value="THIOSULFATE SULFERTANSFERASE"/>
    <property type="match status" value="1"/>
</dbReference>
<evidence type="ECO:0000256" key="2">
    <source>
        <dbReference type="ARBA" id="ARBA00022737"/>
    </source>
</evidence>
<dbReference type="InterPro" id="IPR045078">
    <property type="entry name" value="TST/MPST-like"/>
</dbReference>
<feature type="domain" description="Rhodanese" evidence="3">
    <location>
        <begin position="15"/>
        <end position="135"/>
    </location>
</feature>
<organism evidence="4 5">
    <name type="scientific">Candidatus Phosphoribacter hodrii</name>
    <dbReference type="NCBI Taxonomy" id="2953743"/>
    <lineage>
        <taxon>Bacteria</taxon>
        <taxon>Bacillati</taxon>
        <taxon>Actinomycetota</taxon>
        <taxon>Actinomycetes</taxon>
        <taxon>Micrococcales</taxon>
        <taxon>Dermatophilaceae</taxon>
        <taxon>Candidatus Phosphoribacter</taxon>
    </lineage>
</organism>
<keyword evidence="1" id="KW-0808">Transferase</keyword>
<dbReference type="GO" id="GO:0004792">
    <property type="term" value="F:thiosulfate-cyanide sulfurtransferase activity"/>
    <property type="evidence" value="ECO:0007669"/>
    <property type="project" value="InterPro"/>
</dbReference>
<dbReference type="InterPro" id="IPR001307">
    <property type="entry name" value="Thiosulphate_STrfase_CS"/>
</dbReference>
<feature type="domain" description="Rhodanese" evidence="3">
    <location>
        <begin position="171"/>
        <end position="284"/>
    </location>
</feature>
<dbReference type="PROSITE" id="PS50206">
    <property type="entry name" value="RHODANESE_3"/>
    <property type="match status" value="2"/>
</dbReference>
<dbReference type="EMBL" id="JADKGK010000009">
    <property type="protein sequence ID" value="MBL0003173.1"/>
    <property type="molecule type" value="Genomic_DNA"/>
</dbReference>